<evidence type="ECO:0000313" key="2">
    <source>
        <dbReference type="EMBL" id="MBB5207441.1"/>
    </source>
</evidence>
<name>A0A7W8FYS8_9GAMM</name>
<evidence type="ECO:0000313" key="3">
    <source>
        <dbReference type="Proteomes" id="UP000521199"/>
    </source>
</evidence>
<keyword evidence="3" id="KW-1185">Reference proteome</keyword>
<evidence type="ECO:0000256" key="1">
    <source>
        <dbReference type="SAM" id="SignalP"/>
    </source>
</evidence>
<accession>A0A7W8FYS8</accession>
<gene>
    <name evidence="2" type="ORF">HNQ52_000970</name>
</gene>
<feature type="chain" id="PRO_5031362110" evidence="1">
    <location>
        <begin position="22"/>
        <end position="138"/>
    </location>
</feature>
<reference evidence="2 3" key="1">
    <citation type="submission" date="2020-08" db="EMBL/GenBank/DDBJ databases">
        <title>Genomic Encyclopedia of Type Strains, Phase IV (KMG-IV): sequencing the most valuable type-strain genomes for metagenomic binning, comparative biology and taxonomic classification.</title>
        <authorList>
            <person name="Goeker M."/>
        </authorList>
    </citation>
    <scope>NUCLEOTIDE SEQUENCE [LARGE SCALE GENOMIC DNA]</scope>
    <source>
        <strain evidence="2 3">DSM 24163</strain>
    </source>
</reference>
<proteinExistence type="predicted"/>
<dbReference type="Proteomes" id="UP000521199">
    <property type="component" value="Unassembled WGS sequence"/>
</dbReference>
<dbReference type="AlphaFoldDB" id="A0A7W8FYS8"/>
<organism evidence="2 3">
    <name type="scientific">Chiayiivirga flava</name>
    <dbReference type="NCBI Taxonomy" id="659595"/>
    <lineage>
        <taxon>Bacteria</taxon>
        <taxon>Pseudomonadati</taxon>
        <taxon>Pseudomonadota</taxon>
        <taxon>Gammaproteobacteria</taxon>
        <taxon>Lysobacterales</taxon>
        <taxon>Lysobacteraceae</taxon>
        <taxon>Chiayiivirga</taxon>
    </lineage>
</organism>
<comment type="caution">
    <text evidence="2">The sequence shown here is derived from an EMBL/GenBank/DDBJ whole genome shotgun (WGS) entry which is preliminary data.</text>
</comment>
<dbReference type="EMBL" id="JACHHP010000002">
    <property type="protein sequence ID" value="MBB5207441.1"/>
    <property type="molecule type" value="Genomic_DNA"/>
</dbReference>
<keyword evidence="1" id="KW-0732">Signal</keyword>
<protein>
    <submittedName>
        <fullName evidence="2">Uncharacterized protein</fullName>
    </submittedName>
</protein>
<dbReference type="RefSeq" id="WP_183959999.1">
    <property type="nucleotide sequence ID" value="NZ_JACHHP010000002.1"/>
</dbReference>
<sequence length="138" mass="14077">MNFTATTLALILLAGSGSALAQGVPTPSTGAPLSTTYRCGADLSADVALRPAAQNKGASIAVLKVNGRDVDPAVMRYVNSVAAERIIANVESACEDDKILRVTVALPASGNLQKDDIVLTVRGTTLKVELASAAKAAQ</sequence>
<feature type="signal peptide" evidence="1">
    <location>
        <begin position="1"/>
        <end position="21"/>
    </location>
</feature>